<comment type="caution">
    <text evidence="1">The sequence shown here is derived from an EMBL/GenBank/DDBJ whole genome shotgun (WGS) entry which is preliminary data.</text>
</comment>
<name>A0AA86NHU1_9EUKA</name>
<sequence length="256" mass="30216">MENVNIKASYKKLTELYQSQQNIQQQLTQLCNKYFKKLYQNIVESSSIFQTDKQLCIKDNYMISSFYFTRLYNNCINVSFTNCVNITLYNAPQNVIHLSIKDCKLESISGIKHMKDLQSLNLSNNALRDVIELVFLPKLRILDITKNRIIIIEQLIQTNLDIDADFNKIPTEQLNIQYMSDYDQTQKPLTKSESLFYKRFKAVLSIQVDKNIQDFENNIDFERLKTQCTKMLQHQLARLTRTVELFVRFLTDGYEL</sequence>
<reference evidence="1" key="1">
    <citation type="submission" date="2023-06" db="EMBL/GenBank/DDBJ databases">
        <authorList>
            <person name="Kurt Z."/>
        </authorList>
    </citation>
    <scope>NUCLEOTIDE SEQUENCE</scope>
</reference>
<keyword evidence="3" id="KW-1185">Reference proteome</keyword>
<evidence type="ECO:0000313" key="3">
    <source>
        <dbReference type="Proteomes" id="UP001642409"/>
    </source>
</evidence>
<proteinExistence type="predicted"/>
<evidence type="ECO:0000313" key="2">
    <source>
        <dbReference type="EMBL" id="CAL5977814.1"/>
    </source>
</evidence>
<dbReference type="SUPFAM" id="SSF52058">
    <property type="entry name" value="L domain-like"/>
    <property type="match status" value="1"/>
</dbReference>
<protein>
    <submittedName>
        <fullName evidence="1">Leucine-rich repeat domain superfamily</fullName>
    </submittedName>
    <submittedName>
        <fullName evidence="2">Leucine-rich_repeat domain superfamily</fullName>
    </submittedName>
</protein>
<evidence type="ECO:0000313" key="1">
    <source>
        <dbReference type="EMBL" id="CAI9919276.1"/>
    </source>
</evidence>
<dbReference type="Proteomes" id="UP001642409">
    <property type="component" value="Unassembled WGS sequence"/>
</dbReference>
<dbReference type="EMBL" id="CAXDID020000008">
    <property type="protein sequence ID" value="CAL5977814.1"/>
    <property type="molecule type" value="Genomic_DNA"/>
</dbReference>
<dbReference type="EMBL" id="CATOUU010000171">
    <property type="protein sequence ID" value="CAI9919276.1"/>
    <property type="molecule type" value="Genomic_DNA"/>
</dbReference>
<dbReference type="InterPro" id="IPR001611">
    <property type="entry name" value="Leu-rich_rpt"/>
</dbReference>
<dbReference type="AlphaFoldDB" id="A0AA86NHU1"/>
<reference evidence="2 3" key="2">
    <citation type="submission" date="2024-07" db="EMBL/GenBank/DDBJ databases">
        <authorList>
            <person name="Akdeniz Z."/>
        </authorList>
    </citation>
    <scope>NUCLEOTIDE SEQUENCE [LARGE SCALE GENOMIC DNA]</scope>
</reference>
<dbReference type="Gene3D" id="3.80.10.10">
    <property type="entry name" value="Ribonuclease Inhibitor"/>
    <property type="match status" value="1"/>
</dbReference>
<accession>A0AA86NHU1</accession>
<gene>
    <name evidence="2" type="ORF">HINF_LOCUS4487</name>
    <name evidence="1" type="ORF">HINF_LOCUS6921</name>
</gene>
<dbReference type="PROSITE" id="PS51450">
    <property type="entry name" value="LRR"/>
    <property type="match status" value="1"/>
</dbReference>
<dbReference type="InterPro" id="IPR032675">
    <property type="entry name" value="LRR_dom_sf"/>
</dbReference>
<organism evidence="1">
    <name type="scientific">Hexamita inflata</name>
    <dbReference type="NCBI Taxonomy" id="28002"/>
    <lineage>
        <taxon>Eukaryota</taxon>
        <taxon>Metamonada</taxon>
        <taxon>Diplomonadida</taxon>
        <taxon>Hexamitidae</taxon>
        <taxon>Hexamitinae</taxon>
        <taxon>Hexamita</taxon>
    </lineage>
</organism>